<evidence type="ECO:0000256" key="7">
    <source>
        <dbReference type="ARBA" id="ARBA00023136"/>
    </source>
</evidence>
<accession>A0A0N0IBS3</accession>
<keyword evidence="6 10" id="KW-0732">Signal</keyword>
<proteinExistence type="inferred from homology"/>
<evidence type="ECO:0000313" key="13">
    <source>
        <dbReference type="EMBL" id="KPD04172.1"/>
    </source>
</evidence>
<feature type="domain" description="PapC N-terminal" evidence="12">
    <location>
        <begin position="30"/>
        <end position="172"/>
    </location>
</feature>
<protein>
    <submittedName>
        <fullName evidence="13">PapC family pilus assembly porin</fullName>
    </submittedName>
</protein>
<dbReference type="EMBL" id="LGAA01000003">
    <property type="protein sequence ID" value="KPD04172.1"/>
    <property type="molecule type" value="Genomic_DNA"/>
</dbReference>
<dbReference type="OrthoDB" id="6554712at2"/>
<dbReference type="SUPFAM" id="SSF141729">
    <property type="entry name" value="FimD N-terminal domain-like"/>
    <property type="match status" value="1"/>
</dbReference>
<evidence type="ECO:0000256" key="3">
    <source>
        <dbReference type="ARBA" id="ARBA00022448"/>
    </source>
</evidence>
<keyword evidence="7 9" id="KW-0472">Membrane</keyword>
<dbReference type="AlphaFoldDB" id="A0A0N0IBS3"/>
<keyword evidence="4" id="KW-1134">Transmembrane beta strand</keyword>
<dbReference type="InterPro" id="IPR025885">
    <property type="entry name" value="PapC_N"/>
</dbReference>
<dbReference type="Pfam" id="PF13953">
    <property type="entry name" value="PapC_C"/>
    <property type="match status" value="1"/>
</dbReference>
<gene>
    <name evidence="13" type="ORF">M992_0279</name>
</gene>
<comment type="subcellular location">
    <subcellularLocation>
        <location evidence="1 9">Cell outer membrane</location>
        <topology evidence="1 9">Multi-pass membrane protein</topology>
    </subcellularLocation>
</comment>
<dbReference type="Pfam" id="PF00577">
    <property type="entry name" value="Usher"/>
    <property type="match status" value="1"/>
</dbReference>
<sequence>MLFIHRAKLINTSMVLSALMLASMPIKAVEFNINIIDAKDRDNIDLTQFSNPDYIPAGEYLSDITLNGRKLSGQYLIRFIEDSDGETSPCITPEIVKLFDLKPEIEKEFPVWNDGQCVNLTEKEGIQIRFDKASQSILFSIPQAWLEYDDPYWVPPSQWDNGITGFILDYNLFLNYLAPKNSSETFSASSNGTAGVNLGAWRFRADYQYQYNRSNTVTNQRFDWTQIYAFRALPKIGSKILLGESYLKTDVFESFRFLGATLFSDNRMLPPSLRGYAPQVTGIAKTNATVVISQHGRIIKQTKVAPGPFLIQDITDAVQGTLDVTIEEEDGSKVNYQITAASLPFLTRQGQLLYKLTLGKTDPFGRSNKHDPRFMAAEASYGILSNTSLFGGLIATIDNDKYRAINLGIGQNMNNFGAMSFDITRTQAKFSQYGNYSGNSYRLNYSKRFESTRSQLTFAGYKFSEKEFITMPQYIDGLNGQLDMRRDKNVYTASFNQYIDPLDITLYLNASHHQYWDNDSSTSFGLSLSKIFNLGNIRNISATLSANRIKYRETDDNQLYFSLSLPIEGGSSVSYDAQYSDGGKTVGQSVAYYSKNIDNSYWSLRAGGDKRELGRGEPNISGNYQYSSAYGVLNVNGAENTNSYRALGGSWYGSMTMTKYGAALHRNATNNEPRIMVDSDGVGGISINNNESVTNKFGIGVATSLNSFTNSDVYIDMNTLPDDIDISDNMIAKTLTEGAIGYQKINANQGRRILAVIRLANGKYPPLGTSVIEKESGREVGIIGENGIVYLTGINHDNNYIIKWNNQQNQCQLNIAELANNMDSKLLIPCN</sequence>
<dbReference type="Gene3D" id="2.60.40.2610">
    <property type="entry name" value="Outer membrane usher protein FimD, plug domain"/>
    <property type="match status" value="1"/>
</dbReference>
<feature type="chain" id="PRO_5005851207" evidence="10">
    <location>
        <begin position="29"/>
        <end position="831"/>
    </location>
</feature>
<keyword evidence="8 9" id="KW-0998">Cell outer membrane</keyword>
<dbReference type="Proteomes" id="UP000053226">
    <property type="component" value="Unassembled WGS sequence"/>
</dbReference>
<dbReference type="Gene3D" id="2.60.40.2070">
    <property type="match status" value="1"/>
</dbReference>
<dbReference type="InterPro" id="IPR025949">
    <property type="entry name" value="PapC-like_C"/>
</dbReference>
<dbReference type="InterPro" id="IPR037224">
    <property type="entry name" value="PapC_N_sf"/>
</dbReference>
<keyword evidence="14" id="KW-1185">Reference proteome</keyword>
<dbReference type="GO" id="GO:0009297">
    <property type="term" value="P:pilus assembly"/>
    <property type="evidence" value="ECO:0007669"/>
    <property type="project" value="InterPro"/>
</dbReference>
<dbReference type="InterPro" id="IPR000015">
    <property type="entry name" value="Fimb_usher"/>
</dbReference>
<evidence type="ECO:0000256" key="5">
    <source>
        <dbReference type="ARBA" id="ARBA00022692"/>
    </source>
</evidence>
<evidence type="ECO:0000256" key="4">
    <source>
        <dbReference type="ARBA" id="ARBA00022452"/>
    </source>
</evidence>
<dbReference type="GO" id="GO:0015473">
    <property type="term" value="F:fimbrial usher porin activity"/>
    <property type="evidence" value="ECO:0007669"/>
    <property type="project" value="InterPro"/>
</dbReference>
<dbReference type="InterPro" id="IPR018030">
    <property type="entry name" value="Fimbrial_membr_usher_CS"/>
</dbReference>
<keyword evidence="3 9" id="KW-0813">Transport</keyword>
<organism evidence="13 14">
    <name type="scientific">Moellerella wisconsensis ATCC 35017</name>
    <dbReference type="NCBI Taxonomy" id="1354267"/>
    <lineage>
        <taxon>Bacteria</taxon>
        <taxon>Pseudomonadati</taxon>
        <taxon>Pseudomonadota</taxon>
        <taxon>Gammaproteobacteria</taxon>
        <taxon>Enterobacterales</taxon>
        <taxon>Morganellaceae</taxon>
        <taxon>Moellerella</taxon>
    </lineage>
</organism>
<evidence type="ECO:0000256" key="8">
    <source>
        <dbReference type="ARBA" id="ARBA00023237"/>
    </source>
</evidence>
<name>A0A0N0IBS3_9GAMM</name>
<dbReference type="PANTHER" id="PTHR30451">
    <property type="entry name" value="OUTER MEMBRANE USHER PROTEIN"/>
    <property type="match status" value="1"/>
</dbReference>
<dbReference type="RefSeq" id="WP_072165906.1">
    <property type="nucleotide sequence ID" value="NZ_CAWMUS010000003.1"/>
</dbReference>
<evidence type="ECO:0000256" key="6">
    <source>
        <dbReference type="ARBA" id="ARBA00022729"/>
    </source>
</evidence>
<dbReference type="PROSITE" id="PS01151">
    <property type="entry name" value="FIMBRIAL_USHER"/>
    <property type="match status" value="1"/>
</dbReference>
<evidence type="ECO:0000256" key="2">
    <source>
        <dbReference type="ARBA" id="ARBA00008064"/>
    </source>
</evidence>
<dbReference type="Pfam" id="PF13954">
    <property type="entry name" value="PapC_N"/>
    <property type="match status" value="1"/>
</dbReference>
<dbReference type="InterPro" id="IPR042186">
    <property type="entry name" value="FimD_plug_dom"/>
</dbReference>
<dbReference type="GO" id="GO:0009279">
    <property type="term" value="C:cell outer membrane"/>
    <property type="evidence" value="ECO:0007669"/>
    <property type="project" value="UniProtKB-SubCell"/>
</dbReference>
<dbReference type="Gene3D" id="2.60.40.3110">
    <property type="match status" value="1"/>
</dbReference>
<evidence type="ECO:0000256" key="9">
    <source>
        <dbReference type="RuleBase" id="RU003884"/>
    </source>
</evidence>
<comment type="caution">
    <text evidence="13">The sequence shown here is derived from an EMBL/GenBank/DDBJ whole genome shotgun (WGS) entry which is preliminary data.</text>
</comment>
<evidence type="ECO:0000313" key="14">
    <source>
        <dbReference type="Proteomes" id="UP000053226"/>
    </source>
</evidence>
<evidence type="ECO:0000259" key="12">
    <source>
        <dbReference type="Pfam" id="PF13954"/>
    </source>
</evidence>
<keyword evidence="5 9" id="KW-0812">Transmembrane</keyword>
<feature type="signal peptide" evidence="10">
    <location>
        <begin position="1"/>
        <end position="28"/>
    </location>
</feature>
<feature type="domain" description="PapC-like C-terminal" evidence="11">
    <location>
        <begin position="757"/>
        <end position="815"/>
    </location>
</feature>
<reference evidence="13 14" key="1">
    <citation type="submission" date="2015-07" db="EMBL/GenBank/DDBJ databases">
        <title>ATOL: Assembling a taxonomically balanced genome-scale reconstruction of the evolutionary history of the Enterobacteriaceae.</title>
        <authorList>
            <person name="Plunkett G.III."/>
            <person name="Neeno-Eckwall E.C."/>
            <person name="Glasner J.D."/>
            <person name="Perna N.T."/>
        </authorList>
    </citation>
    <scope>NUCLEOTIDE SEQUENCE [LARGE SCALE GENOMIC DNA]</scope>
    <source>
        <strain evidence="13 14">ATCC 35017</strain>
    </source>
</reference>
<dbReference type="Gene3D" id="3.10.20.410">
    <property type="match status" value="1"/>
</dbReference>
<keyword evidence="9" id="KW-1029">Fimbrium biogenesis</keyword>
<dbReference type="PANTHER" id="PTHR30451:SF4">
    <property type="entry name" value="OUTER MEMBRANE USHER PROTEIN YQIG-RELATED"/>
    <property type="match status" value="1"/>
</dbReference>
<evidence type="ECO:0000256" key="1">
    <source>
        <dbReference type="ARBA" id="ARBA00004571"/>
    </source>
</evidence>
<comment type="similarity">
    <text evidence="2 9">Belongs to the fimbrial export usher family.</text>
</comment>
<evidence type="ECO:0000256" key="10">
    <source>
        <dbReference type="SAM" id="SignalP"/>
    </source>
</evidence>
<evidence type="ECO:0000259" key="11">
    <source>
        <dbReference type="Pfam" id="PF13953"/>
    </source>
</evidence>
<dbReference type="InterPro" id="IPR043142">
    <property type="entry name" value="PapC-like_C_sf"/>
</dbReference>